<reference evidence="3" key="1">
    <citation type="journal article" date="2014" name="Int. J. Syst. Evol. Microbiol.">
        <title>Complete genome sequence of Corynebacterium casei LMG S-19264T (=DSM 44701T), isolated from a smear-ripened cheese.</title>
        <authorList>
            <consortium name="US DOE Joint Genome Institute (JGI-PGF)"/>
            <person name="Walter F."/>
            <person name="Albersmeier A."/>
            <person name="Kalinowski J."/>
            <person name="Ruckert C."/>
        </authorList>
    </citation>
    <scope>NUCLEOTIDE SEQUENCE</scope>
    <source>
        <strain evidence="3">CGMCC 1.7086</strain>
    </source>
</reference>
<dbReference type="EMBL" id="BMLS01000003">
    <property type="protein sequence ID" value="GGO70033.1"/>
    <property type="molecule type" value="Genomic_DNA"/>
</dbReference>
<dbReference type="AlphaFoldDB" id="A0A917Z155"/>
<reference evidence="3" key="2">
    <citation type="submission" date="2020-09" db="EMBL/GenBank/DDBJ databases">
        <authorList>
            <person name="Sun Q."/>
            <person name="Zhou Y."/>
        </authorList>
    </citation>
    <scope>NUCLEOTIDE SEQUENCE</scope>
    <source>
        <strain evidence="3">CGMCC 1.7086</strain>
    </source>
</reference>
<dbReference type="SMART" id="SM00267">
    <property type="entry name" value="GGDEF"/>
    <property type="match status" value="1"/>
</dbReference>
<dbReference type="Gene3D" id="1.25.40.10">
    <property type="entry name" value="Tetratricopeptide repeat domain"/>
    <property type="match status" value="1"/>
</dbReference>
<accession>A0A917Z155</accession>
<dbReference type="Pfam" id="PF00990">
    <property type="entry name" value="GGDEF"/>
    <property type="match status" value="1"/>
</dbReference>
<evidence type="ECO:0000256" key="1">
    <source>
        <dbReference type="SAM" id="Phobius"/>
    </source>
</evidence>
<dbReference type="SUPFAM" id="SSF48452">
    <property type="entry name" value="TPR-like"/>
    <property type="match status" value="1"/>
</dbReference>
<dbReference type="InterPro" id="IPR050706">
    <property type="entry name" value="Cyclic-di-GMP_PDE-like"/>
</dbReference>
<dbReference type="Proteomes" id="UP000606935">
    <property type="component" value="Unassembled WGS sequence"/>
</dbReference>
<protein>
    <recommendedName>
        <fullName evidence="2">GGDEF domain-containing protein</fullName>
    </recommendedName>
</protein>
<keyword evidence="4" id="KW-1185">Reference proteome</keyword>
<evidence type="ECO:0000313" key="3">
    <source>
        <dbReference type="EMBL" id="GGO70033.1"/>
    </source>
</evidence>
<dbReference type="PANTHER" id="PTHR33121:SF70">
    <property type="entry name" value="SIGNALING PROTEIN YKOW"/>
    <property type="match status" value="1"/>
</dbReference>
<name>A0A917Z155_9ALTE</name>
<dbReference type="GO" id="GO:0071111">
    <property type="term" value="F:cyclic-guanylate-specific phosphodiesterase activity"/>
    <property type="evidence" value="ECO:0007669"/>
    <property type="project" value="InterPro"/>
</dbReference>
<dbReference type="Gene3D" id="3.30.70.270">
    <property type="match status" value="1"/>
</dbReference>
<organism evidence="3 4">
    <name type="scientific">Bowmanella pacifica</name>
    <dbReference type="NCBI Taxonomy" id="502051"/>
    <lineage>
        <taxon>Bacteria</taxon>
        <taxon>Pseudomonadati</taxon>
        <taxon>Pseudomonadota</taxon>
        <taxon>Gammaproteobacteria</taxon>
        <taxon>Alteromonadales</taxon>
        <taxon>Alteromonadaceae</taxon>
        <taxon>Bowmanella</taxon>
    </lineage>
</organism>
<feature type="transmembrane region" description="Helical" evidence="1">
    <location>
        <begin position="397"/>
        <end position="416"/>
    </location>
</feature>
<keyword evidence="1" id="KW-1133">Transmembrane helix</keyword>
<keyword evidence="1" id="KW-0472">Membrane</keyword>
<dbReference type="InterPro" id="IPR000160">
    <property type="entry name" value="GGDEF_dom"/>
</dbReference>
<dbReference type="InterPro" id="IPR029787">
    <property type="entry name" value="Nucleotide_cyclase"/>
</dbReference>
<dbReference type="InterPro" id="IPR015424">
    <property type="entry name" value="PyrdxlP-dep_Trfase"/>
</dbReference>
<keyword evidence="1" id="KW-0812">Transmembrane</keyword>
<evidence type="ECO:0000259" key="2">
    <source>
        <dbReference type="PROSITE" id="PS50887"/>
    </source>
</evidence>
<dbReference type="InterPro" id="IPR011990">
    <property type="entry name" value="TPR-like_helical_dom_sf"/>
</dbReference>
<dbReference type="RefSeq" id="WP_188694856.1">
    <property type="nucleotide sequence ID" value="NZ_BMLS01000003.1"/>
</dbReference>
<gene>
    <name evidence="3" type="ORF">GCM10010982_22580</name>
</gene>
<sequence>MHAASTAEGLVRSLQADNYECPTDEQAAQIEQHLLGNNLPRSKVFYLQVRKAQFLACGGKLEEAGELLAQMLNDSPPSDDSENLAYALYLAGIVTSSSDAQQRCDYYRAAEQEALRVDSQSILLGAQLELTSTCDIDEQHIDKSLAKLYALLERYSTAEDQAVRSDIFNNIGNLYALIGQHELAGDQYMKSYQMSQGAYQGETLLMPLFNAINAYLHGGRVEQAHQALAELIKQNSQVNTALSNAWVQQAQAGYALYQGDQQLLKDSLARWAVFLPDLSHPDMDTIYRRMQAEACLVDLDLRCLRDYIALEMPQRPYQQSEDLAYLRLLVNGYHALGQSDAAYAVFKRYDRVSRRLFEIQQSSSKILGVAQMLSDIVALESSLEQVKKQEAVATMRLVAALSVMAALMGLLAWLYYRRRRAERQRDQHTGLLTGSAAMDKLKSFSRPSVLRVHALSLIELDGLDGINLTCGHGSVEKVLKQVADILRQACRVGDVLGRMGSQEFLVCLNDIDEIRAKAHIESLILSLTQTAFETVSGQTVNLQVRYSLMILDEAADDVGALYQGLVLAMAQEKRMQGVQQPVLT</sequence>
<dbReference type="PROSITE" id="PS50887">
    <property type="entry name" value="GGDEF"/>
    <property type="match status" value="1"/>
</dbReference>
<comment type="caution">
    <text evidence="3">The sequence shown here is derived from an EMBL/GenBank/DDBJ whole genome shotgun (WGS) entry which is preliminary data.</text>
</comment>
<feature type="domain" description="GGDEF" evidence="2">
    <location>
        <begin position="451"/>
        <end position="584"/>
    </location>
</feature>
<evidence type="ECO:0000313" key="4">
    <source>
        <dbReference type="Proteomes" id="UP000606935"/>
    </source>
</evidence>
<dbReference type="SUPFAM" id="SSF53383">
    <property type="entry name" value="PLP-dependent transferases"/>
    <property type="match status" value="1"/>
</dbReference>
<dbReference type="PANTHER" id="PTHR33121">
    <property type="entry name" value="CYCLIC DI-GMP PHOSPHODIESTERASE PDEF"/>
    <property type="match status" value="1"/>
</dbReference>
<dbReference type="SUPFAM" id="SSF55073">
    <property type="entry name" value="Nucleotide cyclase"/>
    <property type="match status" value="1"/>
</dbReference>
<dbReference type="InterPro" id="IPR043128">
    <property type="entry name" value="Rev_trsase/Diguanyl_cyclase"/>
</dbReference>
<proteinExistence type="predicted"/>
<dbReference type="NCBIfam" id="TIGR00254">
    <property type="entry name" value="GGDEF"/>
    <property type="match status" value="1"/>
</dbReference>